<proteinExistence type="predicted"/>
<dbReference type="Gene3D" id="3.30.1310.10">
    <property type="entry name" value="Nucleoid-associated protein YbaB-like domain"/>
    <property type="match status" value="1"/>
</dbReference>
<dbReference type="Pfam" id="PF02575">
    <property type="entry name" value="YbaB_DNA_bd"/>
    <property type="match status" value="1"/>
</dbReference>
<reference evidence="1 2" key="1">
    <citation type="journal article" date="2019" name="Sci. Rep.">
        <title>Extended insight into the Mycobacterium chelonae-abscessus complex through whole genome sequencing of Mycobacterium salmoniphilum outbreak and Mycobacterium salmoniphilum-like strains.</title>
        <authorList>
            <person name="Behra P.R.K."/>
            <person name="Das S."/>
            <person name="Pettersson B.M.F."/>
            <person name="Shirreff L."/>
            <person name="DuCote T."/>
            <person name="Jacobsson K.G."/>
            <person name="Ennis D.G."/>
            <person name="Kirsebom L.A."/>
        </authorList>
    </citation>
    <scope>NUCLEOTIDE SEQUENCE [LARGE SCALE GENOMIC DNA]</scope>
    <source>
        <strain evidence="1 2">CCUG 60884</strain>
    </source>
</reference>
<dbReference type="AlphaFoldDB" id="A0A4R8T028"/>
<evidence type="ECO:0000313" key="2">
    <source>
        <dbReference type="Proteomes" id="UP000294604"/>
    </source>
</evidence>
<dbReference type="RefSeq" id="WP_134081119.1">
    <property type="nucleotide sequence ID" value="NZ_PECL01000003.1"/>
</dbReference>
<sequence length="153" mass="17061">MTIEMQFPPHPLVGVFTALADRMVEQFDRKQELLEKTAITMADSTSTVAATVNHCGWLTGLWIKQGTLRVGVQALEARINEAIAAANKAFVEAYVKIDTEHNEIVAAINERVARADKLRELGPAATYGMSEKELFELLERPSHDAPPDEDDRW</sequence>
<gene>
    <name evidence="1" type="ORF">CCUG60884_00340</name>
</gene>
<dbReference type="InterPro" id="IPR036894">
    <property type="entry name" value="YbaB-like_sf"/>
</dbReference>
<protein>
    <recommendedName>
        <fullName evidence="3">ESX-1 secretion-associated protein EspL</fullName>
    </recommendedName>
</protein>
<evidence type="ECO:0008006" key="3">
    <source>
        <dbReference type="Google" id="ProtNLM"/>
    </source>
</evidence>
<accession>A0A4R8T028</accession>
<organism evidence="1 2">
    <name type="scientific">Mycobacteroides salmoniphilum</name>
    <dbReference type="NCBI Taxonomy" id="404941"/>
    <lineage>
        <taxon>Bacteria</taxon>
        <taxon>Bacillati</taxon>
        <taxon>Actinomycetota</taxon>
        <taxon>Actinomycetes</taxon>
        <taxon>Mycobacteriales</taxon>
        <taxon>Mycobacteriaceae</taxon>
        <taxon>Mycobacteroides</taxon>
    </lineage>
</organism>
<dbReference type="EMBL" id="PECL01000003">
    <property type="protein sequence ID" value="TEA09171.1"/>
    <property type="molecule type" value="Genomic_DNA"/>
</dbReference>
<dbReference type="SUPFAM" id="SSF82607">
    <property type="entry name" value="YbaB-like"/>
    <property type="match status" value="1"/>
</dbReference>
<name>A0A4R8T028_9MYCO</name>
<comment type="caution">
    <text evidence="1">The sequence shown here is derived from an EMBL/GenBank/DDBJ whole genome shotgun (WGS) entry which is preliminary data.</text>
</comment>
<dbReference type="InterPro" id="IPR004401">
    <property type="entry name" value="YbaB/EbfC"/>
</dbReference>
<dbReference type="Proteomes" id="UP000294604">
    <property type="component" value="Unassembled WGS sequence"/>
</dbReference>
<dbReference type="GO" id="GO:0003677">
    <property type="term" value="F:DNA binding"/>
    <property type="evidence" value="ECO:0007669"/>
    <property type="project" value="InterPro"/>
</dbReference>
<evidence type="ECO:0000313" key="1">
    <source>
        <dbReference type="EMBL" id="TEA09171.1"/>
    </source>
</evidence>